<dbReference type="GO" id="GO:0046872">
    <property type="term" value="F:metal ion binding"/>
    <property type="evidence" value="ECO:0007669"/>
    <property type="project" value="UniProtKB-KW"/>
</dbReference>
<dbReference type="CDD" id="cd06587">
    <property type="entry name" value="VOC"/>
    <property type="match status" value="1"/>
</dbReference>
<keyword evidence="1" id="KW-0479">Metal-binding</keyword>
<dbReference type="InterPro" id="IPR037523">
    <property type="entry name" value="VOC_core"/>
</dbReference>
<accession>A0A6G9XW27</accession>
<evidence type="ECO:0000259" key="2">
    <source>
        <dbReference type="PROSITE" id="PS51819"/>
    </source>
</evidence>
<dbReference type="AlphaFoldDB" id="A0A6G9XW27"/>
<organism evidence="3 4">
    <name type="scientific">Nocardia brasiliensis</name>
    <dbReference type="NCBI Taxonomy" id="37326"/>
    <lineage>
        <taxon>Bacteria</taxon>
        <taxon>Bacillati</taxon>
        <taxon>Actinomycetota</taxon>
        <taxon>Actinomycetes</taxon>
        <taxon>Mycobacteriales</taxon>
        <taxon>Nocardiaceae</taxon>
        <taxon>Nocardia</taxon>
    </lineage>
</organism>
<dbReference type="Pfam" id="PF00903">
    <property type="entry name" value="Glyoxalase"/>
    <property type="match status" value="1"/>
</dbReference>
<gene>
    <name evidence="3" type="ORF">F5X71_24515</name>
</gene>
<dbReference type="InterPro" id="IPR029068">
    <property type="entry name" value="Glyas_Bleomycin-R_OHBP_Dase"/>
</dbReference>
<dbReference type="Gene3D" id="3.10.180.10">
    <property type="entry name" value="2,3-Dihydroxybiphenyl 1,2-Dioxygenase, domain 1"/>
    <property type="match status" value="1"/>
</dbReference>
<dbReference type="PANTHER" id="PTHR36113:SF6">
    <property type="entry name" value="FOSFOMYCIN RESISTANCE PROTEIN FOSX"/>
    <property type="match status" value="1"/>
</dbReference>
<protein>
    <submittedName>
        <fullName evidence="3">VOC family protein</fullName>
    </submittedName>
</protein>
<reference evidence="3 4" key="1">
    <citation type="journal article" date="2019" name="ACS Chem. Biol.">
        <title>Identification and Mobilization of a Cryptic Antibiotic Biosynthesis Gene Locus from a Human-Pathogenic Nocardia Isolate.</title>
        <authorList>
            <person name="Herisse M."/>
            <person name="Ishida K."/>
            <person name="Porter J.L."/>
            <person name="Howden B."/>
            <person name="Hertweck C."/>
            <person name="Stinear T.P."/>
            <person name="Pidot S.J."/>
        </authorList>
    </citation>
    <scope>NUCLEOTIDE SEQUENCE [LARGE SCALE GENOMIC DNA]</scope>
    <source>
        <strain evidence="3 4">AUSMDU00024985</strain>
    </source>
</reference>
<dbReference type="PANTHER" id="PTHR36113">
    <property type="entry name" value="LYASE, PUTATIVE-RELATED-RELATED"/>
    <property type="match status" value="1"/>
</dbReference>
<dbReference type="InterPro" id="IPR051332">
    <property type="entry name" value="Fosfomycin_Res_Enzymes"/>
</dbReference>
<sequence>MTAVAAPPLVTGHIGLNVADLARSVDFYRSALGFEQVAASTDDDRKWAYLGLDGKITLTLWEQSTGEFATETPGLHHLSFQVDTMDQVRAVEAALRARSVSFAYDGVVAHSEGASSGGIFFTDPDGIRLEVYAAAGAECAPAPTGSAPTCGFF</sequence>
<dbReference type="InterPro" id="IPR004360">
    <property type="entry name" value="Glyas_Fos-R_dOase_dom"/>
</dbReference>
<dbReference type="PROSITE" id="PS51819">
    <property type="entry name" value="VOC"/>
    <property type="match status" value="1"/>
</dbReference>
<dbReference type="Proteomes" id="UP000501705">
    <property type="component" value="Chromosome"/>
</dbReference>
<dbReference type="InterPro" id="IPR018146">
    <property type="entry name" value="Glyoxalase_1_CS"/>
</dbReference>
<dbReference type="RefSeq" id="WP_167464155.1">
    <property type="nucleotide sequence ID" value="NZ_CP046171.1"/>
</dbReference>
<feature type="domain" description="VOC" evidence="2">
    <location>
        <begin position="10"/>
        <end position="134"/>
    </location>
</feature>
<evidence type="ECO:0000256" key="1">
    <source>
        <dbReference type="ARBA" id="ARBA00022723"/>
    </source>
</evidence>
<evidence type="ECO:0000313" key="3">
    <source>
        <dbReference type="EMBL" id="QIS05060.1"/>
    </source>
</evidence>
<evidence type="ECO:0000313" key="4">
    <source>
        <dbReference type="Proteomes" id="UP000501705"/>
    </source>
</evidence>
<dbReference type="PROSITE" id="PS00934">
    <property type="entry name" value="GLYOXALASE_I_1"/>
    <property type="match status" value="1"/>
</dbReference>
<dbReference type="EMBL" id="CP046171">
    <property type="protein sequence ID" value="QIS05060.1"/>
    <property type="molecule type" value="Genomic_DNA"/>
</dbReference>
<dbReference type="SUPFAM" id="SSF54593">
    <property type="entry name" value="Glyoxalase/Bleomycin resistance protein/Dihydroxybiphenyl dioxygenase"/>
    <property type="match status" value="1"/>
</dbReference>
<name>A0A6G9XW27_NOCBR</name>
<proteinExistence type="predicted"/>
<dbReference type="GO" id="GO:0004462">
    <property type="term" value="F:lactoylglutathione lyase activity"/>
    <property type="evidence" value="ECO:0007669"/>
    <property type="project" value="InterPro"/>
</dbReference>